<sequence>MSLVLVLQNAALRQCDLSALHTIIPPAPEYTFNDSVLRLPVSADFQLAQSVQAQLLEQQIDFAIVPDQSFADLGLIISDMDSTLITIECVDEIAAGVGLQSQVAAITERSMRGEIDFEQSLRARVALLKGLPVTELQRVYENVLKLSPGAQWLLQQCHEYNVKFMLVSGGFTYFTERLQRQYELDYTFANQLVVKNDALTGELAGKIIDAQAKADLLAEYRDKLGLDKLQVVAMGDGANDIPMLQAAGFGVAYHAKPKTQAATSISVRFGGLDTVRKWFR</sequence>
<comment type="catalytic activity">
    <reaction evidence="13">
        <text>O-phospho-D-serine + H2O = D-serine + phosphate</text>
        <dbReference type="Rhea" id="RHEA:24873"/>
        <dbReference type="ChEBI" id="CHEBI:15377"/>
        <dbReference type="ChEBI" id="CHEBI:35247"/>
        <dbReference type="ChEBI" id="CHEBI:43474"/>
        <dbReference type="ChEBI" id="CHEBI:58680"/>
        <dbReference type="EC" id="3.1.3.3"/>
    </reaction>
</comment>
<dbReference type="GO" id="GO:0006564">
    <property type="term" value="P:L-serine biosynthetic process"/>
    <property type="evidence" value="ECO:0007669"/>
    <property type="project" value="UniProtKB-KW"/>
</dbReference>
<proteinExistence type="inferred from homology"/>
<accession>A0A2N9XQJ7</accession>
<evidence type="ECO:0000313" key="16">
    <source>
        <dbReference type="Proteomes" id="UP000231484"/>
    </source>
</evidence>
<dbReference type="GO" id="GO:0005737">
    <property type="term" value="C:cytoplasm"/>
    <property type="evidence" value="ECO:0007669"/>
    <property type="project" value="TreeGrafter"/>
</dbReference>
<evidence type="ECO:0000256" key="5">
    <source>
        <dbReference type="ARBA" id="ARBA00015196"/>
    </source>
</evidence>
<reference evidence="15 16" key="1">
    <citation type="journal article" date="2017" name="MBio">
        <title>Type VI secretion-mediated competition in the bee gut microbiome.</title>
        <authorList>
            <person name="Steele M.I."/>
            <person name="Kwong W.K."/>
            <person name="Powell J.E."/>
            <person name="Whiteley M."/>
            <person name="Moran N.A."/>
        </authorList>
    </citation>
    <scope>NUCLEOTIDE SEQUENCE [LARGE SCALE GENOMIC DNA]</scope>
    <source>
        <strain evidence="15 16">Occ4-2</strain>
    </source>
</reference>
<dbReference type="Gene3D" id="3.40.50.1000">
    <property type="entry name" value="HAD superfamily/HAD-like"/>
    <property type="match status" value="1"/>
</dbReference>
<dbReference type="EMBL" id="MEIQ01000040">
    <property type="protein sequence ID" value="PIT50602.1"/>
    <property type="molecule type" value="Genomic_DNA"/>
</dbReference>
<gene>
    <name evidence="15" type="ORF">BHC48_06105</name>
</gene>
<dbReference type="SFLD" id="SFLDG01136">
    <property type="entry name" value="C1.6:_Phosphoserine_Phosphatas"/>
    <property type="match status" value="1"/>
</dbReference>
<dbReference type="InterPro" id="IPR023214">
    <property type="entry name" value="HAD_sf"/>
</dbReference>
<evidence type="ECO:0000256" key="13">
    <source>
        <dbReference type="ARBA" id="ARBA00048523"/>
    </source>
</evidence>
<organism evidence="15 16">
    <name type="scientific">Snodgrassella alvi</name>
    <dbReference type="NCBI Taxonomy" id="1196083"/>
    <lineage>
        <taxon>Bacteria</taxon>
        <taxon>Pseudomonadati</taxon>
        <taxon>Pseudomonadota</taxon>
        <taxon>Betaproteobacteria</taxon>
        <taxon>Neisseriales</taxon>
        <taxon>Neisseriaceae</taxon>
        <taxon>Snodgrassella</taxon>
    </lineage>
</organism>
<evidence type="ECO:0000256" key="9">
    <source>
        <dbReference type="ARBA" id="ARBA00022842"/>
    </source>
</evidence>
<dbReference type="InterPro" id="IPR050582">
    <property type="entry name" value="HAD-like_SerB"/>
</dbReference>
<evidence type="ECO:0000256" key="7">
    <source>
        <dbReference type="ARBA" id="ARBA00022723"/>
    </source>
</evidence>
<dbReference type="EC" id="3.1.3.3" evidence="4"/>
<evidence type="ECO:0000256" key="3">
    <source>
        <dbReference type="ARBA" id="ARBA00009184"/>
    </source>
</evidence>
<dbReference type="PANTHER" id="PTHR43344:SF2">
    <property type="entry name" value="PHOSPHOSERINE PHOSPHATASE"/>
    <property type="match status" value="1"/>
</dbReference>
<feature type="active site" description="Proton donor" evidence="14">
    <location>
        <position position="81"/>
    </location>
</feature>
<dbReference type="SFLD" id="SFLDF00029">
    <property type="entry name" value="phosphoserine_phosphatase"/>
    <property type="match status" value="1"/>
</dbReference>
<dbReference type="PANTHER" id="PTHR43344">
    <property type="entry name" value="PHOSPHOSERINE PHOSPHATASE"/>
    <property type="match status" value="1"/>
</dbReference>
<dbReference type="GO" id="GO:0036424">
    <property type="term" value="F:L-phosphoserine phosphatase activity"/>
    <property type="evidence" value="ECO:0007669"/>
    <property type="project" value="InterPro"/>
</dbReference>
<feature type="active site" description="Nucleophile" evidence="14">
    <location>
        <position position="79"/>
    </location>
</feature>
<keyword evidence="6" id="KW-0028">Amino-acid biosynthesis</keyword>
<dbReference type="AlphaFoldDB" id="A0A2N9XQJ7"/>
<comment type="cofactor">
    <cofactor evidence="1">
        <name>Mg(2+)</name>
        <dbReference type="ChEBI" id="CHEBI:18420"/>
    </cofactor>
</comment>
<dbReference type="UniPathway" id="UPA00135">
    <property type="reaction ID" value="UER00198"/>
</dbReference>
<evidence type="ECO:0000256" key="4">
    <source>
        <dbReference type="ARBA" id="ARBA00012640"/>
    </source>
</evidence>
<evidence type="ECO:0000256" key="1">
    <source>
        <dbReference type="ARBA" id="ARBA00001946"/>
    </source>
</evidence>
<keyword evidence="9" id="KW-0460">Magnesium</keyword>
<evidence type="ECO:0000256" key="6">
    <source>
        <dbReference type="ARBA" id="ARBA00022605"/>
    </source>
</evidence>
<dbReference type="NCBIfam" id="TIGR01488">
    <property type="entry name" value="HAD-SF-IB"/>
    <property type="match status" value="1"/>
</dbReference>
<dbReference type="SFLD" id="SFLDS00003">
    <property type="entry name" value="Haloacid_Dehalogenase"/>
    <property type="match status" value="1"/>
</dbReference>
<keyword evidence="8" id="KW-0378">Hydrolase</keyword>
<comment type="catalytic activity">
    <reaction evidence="12">
        <text>O-phospho-L-serine + H2O = L-serine + phosphate</text>
        <dbReference type="Rhea" id="RHEA:21208"/>
        <dbReference type="ChEBI" id="CHEBI:15377"/>
        <dbReference type="ChEBI" id="CHEBI:33384"/>
        <dbReference type="ChEBI" id="CHEBI:43474"/>
        <dbReference type="ChEBI" id="CHEBI:57524"/>
        <dbReference type="EC" id="3.1.3.3"/>
    </reaction>
</comment>
<evidence type="ECO:0000256" key="12">
    <source>
        <dbReference type="ARBA" id="ARBA00048138"/>
    </source>
</evidence>
<dbReference type="GO" id="GO:0000287">
    <property type="term" value="F:magnesium ion binding"/>
    <property type="evidence" value="ECO:0007669"/>
    <property type="project" value="TreeGrafter"/>
</dbReference>
<keyword evidence="10" id="KW-0718">Serine biosynthesis</keyword>
<evidence type="ECO:0000256" key="8">
    <source>
        <dbReference type="ARBA" id="ARBA00022801"/>
    </source>
</evidence>
<evidence type="ECO:0000256" key="2">
    <source>
        <dbReference type="ARBA" id="ARBA00005135"/>
    </source>
</evidence>
<dbReference type="InterPro" id="IPR004469">
    <property type="entry name" value="PSP"/>
</dbReference>
<dbReference type="CDD" id="cd07500">
    <property type="entry name" value="HAD_PSP"/>
    <property type="match status" value="1"/>
</dbReference>
<dbReference type="SFLD" id="SFLDG01137">
    <property type="entry name" value="C1.6.1:_Phosphoserine_Phosphat"/>
    <property type="match status" value="1"/>
</dbReference>
<comment type="caution">
    <text evidence="15">The sequence shown here is derived from an EMBL/GenBank/DDBJ whole genome shotgun (WGS) entry which is preliminary data.</text>
</comment>
<keyword evidence="7" id="KW-0479">Metal-binding</keyword>
<comment type="similarity">
    <text evidence="3">Belongs to the HAD-like hydrolase superfamily. SerB family.</text>
</comment>
<evidence type="ECO:0000256" key="14">
    <source>
        <dbReference type="PIRSR" id="PIRSR604469-1"/>
    </source>
</evidence>
<comment type="pathway">
    <text evidence="2">Amino-acid biosynthesis; L-serine biosynthesis; L-serine from 3-phospho-D-glycerate: step 3/3.</text>
</comment>
<dbReference type="SUPFAM" id="SSF56784">
    <property type="entry name" value="HAD-like"/>
    <property type="match status" value="1"/>
</dbReference>
<evidence type="ECO:0000313" key="15">
    <source>
        <dbReference type="EMBL" id="PIT50602.1"/>
    </source>
</evidence>
<name>A0A2N9XQJ7_9NEIS</name>
<dbReference type="NCBIfam" id="TIGR00338">
    <property type="entry name" value="serB"/>
    <property type="match status" value="1"/>
</dbReference>
<evidence type="ECO:0000256" key="11">
    <source>
        <dbReference type="ARBA" id="ARBA00031693"/>
    </source>
</evidence>
<dbReference type="InterPro" id="IPR036412">
    <property type="entry name" value="HAD-like_sf"/>
</dbReference>
<dbReference type="Pfam" id="PF12710">
    <property type="entry name" value="HAD"/>
    <property type="match status" value="1"/>
</dbReference>
<evidence type="ECO:0000256" key="10">
    <source>
        <dbReference type="ARBA" id="ARBA00023299"/>
    </source>
</evidence>
<protein>
    <recommendedName>
        <fullName evidence="5">Phosphoserine phosphatase</fullName>
        <ecNumber evidence="4">3.1.3.3</ecNumber>
    </recommendedName>
    <alternativeName>
        <fullName evidence="11">O-phosphoserine phosphohydrolase</fullName>
    </alternativeName>
</protein>
<dbReference type="Proteomes" id="UP000231484">
    <property type="component" value="Unassembled WGS sequence"/>
</dbReference>